<gene>
    <name evidence="2" type="ORF">P9850_15795</name>
    <name evidence="1" type="ORF">PNH38_15865</name>
</gene>
<accession>A0ABD5IZA7</accession>
<dbReference type="Gene3D" id="1.10.340.20">
    <property type="entry name" value="Apc36109-like domain"/>
    <property type="match status" value="1"/>
</dbReference>
<dbReference type="RefSeq" id="WP_044745093.1">
    <property type="nucleotide sequence ID" value="NZ_JACIDF010000016.1"/>
</dbReference>
<proteinExistence type="predicted"/>
<reference evidence="1 3" key="1">
    <citation type="submission" date="2023-01" db="EMBL/GenBank/DDBJ databases">
        <title>Genome-based reclassification of Anoxybacillus geothermalis as a later heterotypic synonym of Anoxybacillus rupiensis.</title>
        <authorList>
            <person name="Inan Bektas K."/>
            <person name="Canakci S."/>
            <person name="Belduz A.A."/>
            <person name="Guler H.H."/>
        </authorList>
    </citation>
    <scope>NUCLEOTIDE SEQUENCE [LARGE SCALE GENOMIC DNA]</scope>
    <source>
        <strain evidence="1 3">DSM 17127</strain>
    </source>
</reference>
<keyword evidence="3" id="KW-1185">Reference proteome</keyword>
<evidence type="ECO:0000313" key="1">
    <source>
        <dbReference type="EMBL" id="MDE8565330.1"/>
    </source>
</evidence>
<dbReference type="EMBL" id="JAQOTG010000021">
    <property type="protein sequence ID" value="MDE8565330.1"/>
    <property type="molecule type" value="Genomic_DNA"/>
</dbReference>
<dbReference type="Pfam" id="PF08958">
    <property type="entry name" value="DUF1871"/>
    <property type="match status" value="1"/>
</dbReference>
<comment type="caution">
    <text evidence="2">The sequence shown here is derived from an EMBL/GenBank/DDBJ whole genome shotgun (WGS) entry which is preliminary data.</text>
</comment>
<dbReference type="InterPro" id="IPR015053">
    <property type="entry name" value="DUF1871"/>
</dbReference>
<dbReference type="Proteomes" id="UP001339962">
    <property type="component" value="Unassembled WGS sequence"/>
</dbReference>
<sequence>MNAAKTNQTLLEMIQRWDPFGYGVEAYETEAVDVIQAVHECHDAYTLAKKIQSIYEFSFEQLIPFSNCMKLAEALLVVKHGAECSLS</sequence>
<name>A0ABD5IZA7_9BACL</name>
<reference evidence="2 4" key="2">
    <citation type="submission" date="2023-03" db="EMBL/GenBank/DDBJ databases">
        <title>Bacillus Genome Sequencing.</title>
        <authorList>
            <person name="Dunlap C."/>
        </authorList>
    </citation>
    <scope>NUCLEOTIDE SEQUENCE [LARGE SCALE GENOMIC DNA]</scope>
    <source>
        <strain evidence="2 4">NRS-38</strain>
    </source>
</reference>
<evidence type="ECO:0000313" key="3">
    <source>
        <dbReference type="Proteomes" id="UP001213979"/>
    </source>
</evidence>
<dbReference type="Proteomes" id="UP001213979">
    <property type="component" value="Unassembled WGS sequence"/>
</dbReference>
<organism evidence="2 4">
    <name type="scientific">Anoxybacteroides rupiense</name>
    <dbReference type="NCBI Taxonomy" id="311460"/>
    <lineage>
        <taxon>Bacteria</taxon>
        <taxon>Bacillati</taxon>
        <taxon>Bacillota</taxon>
        <taxon>Bacilli</taxon>
        <taxon>Bacillales</taxon>
        <taxon>Anoxybacillaceae</taxon>
        <taxon>Anoxybacteroides</taxon>
    </lineage>
</organism>
<dbReference type="AlphaFoldDB" id="A0ABD5IZA7"/>
<protein>
    <submittedName>
        <fullName evidence="2">DUF1871 family protein</fullName>
    </submittedName>
</protein>
<dbReference type="InterPro" id="IPR023162">
    <property type="entry name" value="Apc36109-like_dom_sf"/>
</dbReference>
<dbReference type="SUPFAM" id="SSF116922">
    <property type="entry name" value="YugE-like"/>
    <property type="match status" value="1"/>
</dbReference>
<evidence type="ECO:0000313" key="2">
    <source>
        <dbReference type="EMBL" id="MED5053261.1"/>
    </source>
</evidence>
<dbReference type="EMBL" id="JARTLI010000040">
    <property type="protein sequence ID" value="MED5053261.1"/>
    <property type="molecule type" value="Genomic_DNA"/>
</dbReference>
<evidence type="ECO:0000313" key="4">
    <source>
        <dbReference type="Proteomes" id="UP001339962"/>
    </source>
</evidence>